<name>A0ABV1JN57_NEIPO</name>
<comment type="caution">
    <text evidence="1">The sequence shown here is derived from an EMBL/GenBank/DDBJ whole genome shotgun (WGS) entry which is preliminary data.</text>
</comment>
<dbReference type="RefSeq" id="WP_349273364.1">
    <property type="nucleotide sequence ID" value="NZ_JBECZB010000013.1"/>
</dbReference>
<dbReference type="EMBL" id="JBECZB010000013">
    <property type="protein sequence ID" value="MEQ3511483.1"/>
    <property type="molecule type" value="Genomic_DNA"/>
</dbReference>
<reference evidence="1 2" key="1">
    <citation type="submission" date="2024-05" db="EMBL/GenBank/DDBJ databases">
        <authorList>
            <person name="Matzinger S.R."/>
            <person name="Bankers L."/>
            <person name="Rossheim A."/>
            <person name="Hetherington-Rauth M.C."/>
            <person name="Smith A."/>
            <person name="Baird S."/>
            <person name="Polanco D."/>
        </authorList>
    </citation>
    <scope>NUCLEOTIDE SEQUENCE [LARGE SCALE GENOMIC DNA]</scope>
    <source>
        <strain evidence="1 2">2024CJ-00066</strain>
    </source>
</reference>
<evidence type="ECO:0000313" key="2">
    <source>
        <dbReference type="Proteomes" id="UP001447151"/>
    </source>
</evidence>
<gene>
    <name evidence="1" type="ORF">ABM124_09310</name>
</gene>
<protein>
    <recommendedName>
        <fullName evidence="3">Phage associated protein</fullName>
    </recommendedName>
</protein>
<evidence type="ECO:0000313" key="1">
    <source>
        <dbReference type="EMBL" id="MEQ3511483.1"/>
    </source>
</evidence>
<sequence length="333" mass="37721">MMSQKVLKNIQYLRVAQDEELFDLEEALKRLLGIAQTVNSTQMEQFGFVYRIQYRNLDFILKESQGNIPEVKKGLVLHIAYGIKDEHMRTMNNNVPVENDAGGSTPPPIGQSFLTKEAFLYISTHHVLFVGSGLRHEAVSSYLNKLNNQYYPTNTGAISKTDFSFKPVANFDKLSLIQQYGAKKLHLNASAYQLSLENIDQPEESSSLVAQFKQLGRIFKKATSSEPTDEEINAAQDINVCLALSLEGNTRAAIEAQEFISAQAELIAESDEIDSGFYIETQKGDKIRPTDIRLSKPIRIKRYEQTNALNQSEVFDSMRLYFQELERDNLTES</sequence>
<organism evidence="1 2">
    <name type="scientific">Neisseria polysaccharea</name>
    <dbReference type="NCBI Taxonomy" id="489"/>
    <lineage>
        <taxon>Bacteria</taxon>
        <taxon>Pseudomonadati</taxon>
        <taxon>Pseudomonadota</taxon>
        <taxon>Betaproteobacteria</taxon>
        <taxon>Neisseriales</taxon>
        <taxon>Neisseriaceae</taxon>
        <taxon>Neisseria</taxon>
    </lineage>
</organism>
<keyword evidence="2" id="KW-1185">Reference proteome</keyword>
<evidence type="ECO:0008006" key="3">
    <source>
        <dbReference type="Google" id="ProtNLM"/>
    </source>
</evidence>
<dbReference type="Proteomes" id="UP001447151">
    <property type="component" value="Unassembled WGS sequence"/>
</dbReference>
<accession>A0ABV1JN57</accession>
<proteinExistence type="predicted"/>